<name>A0ABP8YJP5_9ACTN</name>
<evidence type="ECO:0000256" key="2">
    <source>
        <dbReference type="ARBA" id="ARBA00023002"/>
    </source>
</evidence>
<dbReference type="NCBIfam" id="NF005559">
    <property type="entry name" value="PRK07231.1"/>
    <property type="match status" value="1"/>
</dbReference>
<dbReference type="SUPFAM" id="SSF51735">
    <property type="entry name" value="NAD(P)-binding Rossmann-fold domains"/>
    <property type="match status" value="1"/>
</dbReference>
<proteinExistence type="inferred from homology"/>
<keyword evidence="4" id="KW-1185">Reference proteome</keyword>
<comment type="caution">
    <text evidence="3">The sequence shown here is derived from an EMBL/GenBank/DDBJ whole genome shotgun (WGS) entry which is preliminary data.</text>
</comment>
<dbReference type="CDD" id="cd05233">
    <property type="entry name" value="SDR_c"/>
    <property type="match status" value="1"/>
</dbReference>
<dbReference type="Proteomes" id="UP001499882">
    <property type="component" value="Unassembled WGS sequence"/>
</dbReference>
<dbReference type="PANTHER" id="PTHR43180">
    <property type="entry name" value="3-OXOACYL-(ACYL-CARRIER-PROTEIN) REDUCTASE (AFU_ORTHOLOGUE AFUA_6G11210)"/>
    <property type="match status" value="1"/>
</dbReference>
<comment type="similarity">
    <text evidence="1">Belongs to the short-chain dehydrogenases/reductases (SDR) family.</text>
</comment>
<gene>
    <name evidence="3" type="ORF">GCM10023350_12020</name>
</gene>
<reference evidence="4" key="1">
    <citation type="journal article" date="2019" name="Int. J. Syst. Evol. Microbiol.">
        <title>The Global Catalogue of Microorganisms (GCM) 10K type strain sequencing project: providing services to taxonomists for standard genome sequencing and annotation.</title>
        <authorList>
            <consortium name="The Broad Institute Genomics Platform"/>
            <consortium name="The Broad Institute Genome Sequencing Center for Infectious Disease"/>
            <person name="Wu L."/>
            <person name="Ma J."/>
        </authorList>
    </citation>
    <scope>NUCLEOTIDE SEQUENCE [LARGE SCALE GENOMIC DNA]</scope>
    <source>
        <strain evidence="4">JCM 18532</strain>
    </source>
</reference>
<keyword evidence="2" id="KW-0560">Oxidoreductase</keyword>
<dbReference type="InterPro" id="IPR036291">
    <property type="entry name" value="NAD(P)-bd_dom_sf"/>
</dbReference>
<dbReference type="RefSeq" id="WP_345525778.1">
    <property type="nucleotide sequence ID" value="NZ_BAABKN010000009.1"/>
</dbReference>
<dbReference type="PRINTS" id="PR00080">
    <property type="entry name" value="SDRFAMILY"/>
</dbReference>
<dbReference type="PANTHER" id="PTHR43180:SF66">
    <property type="entry name" value="SHORT-CHAIN DEHYDROGENASE_REDUCTASE FAMILY PROTEIN"/>
    <property type="match status" value="1"/>
</dbReference>
<dbReference type="InterPro" id="IPR002347">
    <property type="entry name" value="SDR_fam"/>
</dbReference>
<dbReference type="PRINTS" id="PR00081">
    <property type="entry name" value="GDHRDH"/>
</dbReference>
<dbReference type="Gene3D" id="3.40.50.720">
    <property type="entry name" value="NAD(P)-binding Rossmann-like Domain"/>
    <property type="match status" value="1"/>
</dbReference>
<organism evidence="3 4">
    <name type="scientific">Nocardioides endophyticus</name>
    <dbReference type="NCBI Taxonomy" id="1353775"/>
    <lineage>
        <taxon>Bacteria</taxon>
        <taxon>Bacillati</taxon>
        <taxon>Actinomycetota</taxon>
        <taxon>Actinomycetes</taxon>
        <taxon>Propionibacteriales</taxon>
        <taxon>Nocardioidaceae</taxon>
        <taxon>Nocardioides</taxon>
    </lineage>
</organism>
<dbReference type="EMBL" id="BAABKN010000009">
    <property type="protein sequence ID" value="GAA4730373.1"/>
    <property type="molecule type" value="Genomic_DNA"/>
</dbReference>
<dbReference type="Pfam" id="PF13561">
    <property type="entry name" value="adh_short_C2"/>
    <property type="match status" value="1"/>
</dbReference>
<evidence type="ECO:0000313" key="3">
    <source>
        <dbReference type="EMBL" id="GAA4730373.1"/>
    </source>
</evidence>
<evidence type="ECO:0000313" key="4">
    <source>
        <dbReference type="Proteomes" id="UP001499882"/>
    </source>
</evidence>
<evidence type="ECO:0000256" key="1">
    <source>
        <dbReference type="ARBA" id="ARBA00006484"/>
    </source>
</evidence>
<sequence>MENRFDGKTVVITGGGSGIGAATAARFGAEGAHVVVLDIERAAATAVAESLPDSLAICADVADPSAVEQAFDEAFDRYGRIDVIFNNAGIDDKPQPLHETDIENWSRVSRINGDGFFFVLKYGIAKLLQSGGGSVVNTASTAALSGVSNISPYTFTKTGVVGLTRSAALEYADRNIRVNCVAPGGTLTPLLESFMAAQEDPVAYREATENYNPIPGFIEPNDIADAVLFLASEQARRITGHTLPVDGGVLTVGRK</sequence>
<accession>A0ABP8YJP5</accession>
<protein>
    <submittedName>
        <fullName evidence="3">SDR family oxidoreductase</fullName>
    </submittedName>
</protein>